<feature type="binding site" evidence="8">
    <location>
        <position position="149"/>
    </location>
    <ligand>
        <name>substrate</name>
    </ligand>
</feature>
<dbReference type="HAMAP" id="MF_00456">
    <property type="entry name" value="ProB"/>
    <property type="match status" value="1"/>
</dbReference>
<keyword evidence="3 8" id="KW-0641">Proline biosynthesis</keyword>
<feature type="binding site" evidence="8">
    <location>
        <position position="50"/>
    </location>
    <ligand>
        <name>substrate</name>
    </ligand>
</feature>
<protein>
    <recommendedName>
        <fullName evidence="8">Glutamate 5-kinase</fullName>
        <ecNumber evidence="8">2.7.2.11</ecNumber>
    </recommendedName>
    <alternativeName>
        <fullName evidence="8">Gamma-glutamyl kinase</fullName>
        <shortName evidence="8">GK</shortName>
    </alternativeName>
</protein>
<dbReference type="PIRSF" id="PIRSF000729">
    <property type="entry name" value="GK"/>
    <property type="match status" value="1"/>
</dbReference>
<dbReference type="PANTHER" id="PTHR43654:SF1">
    <property type="entry name" value="ISOPENTENYL PHOSPHATE KINASE"/>
    <property type="match status" value="1"/>
</dbReference>
<comment type="catalytic activity">
    <reaction evidence="8">
        <text>L-glutamate + ATP = L-glutamyl 5-phosphate + ADP</text>
        <dbReference type="Rhea" id="RHEA:14877"/>
        <dbReference type="ChEBI" id="CHEBI:29985"/>
        <dbReference type="ChEBI" id="CHEBI:30616"/>
        <dbReference type="ChEBI" id="CHEBI:58274"/>
        <dbReference type="ChEBI" id="CHEBI:456216"/>
        <dbReference type="EC" id="2.7.2.11"/>
    </reaction>
</comment>
<keyword evidence="4 8" id="KW-0808">Transferase</keyword>
<dbReference type="EMBL" id="LK996017">
    <property type="protein sequence ID" value="CDX01392.1"/>
    <property type="molecule type" value="Genomic_DNA"/>
</dbReference>
<proteinExistence type="inferred from homology"/>
<evidence type="ECO:0000256" key="2">
    <source>
        <dbReference type="ARBA" id="ARBA00022605"/>
    </source>
</evidence>
<dbReference type="CDD" id="cd04242">
    <property type="entry name" value="AAK_G5K_ProB"/>
    <property type="match status" value="1"/>
</dbReference>
<dbReference type="OMA" id="SVTELMF"/>
<dbReference type="NCBIfam" id="TIGR01027">
    <property type="entry name" value="proB"/>
    <property type="match status" value="1"/>
</dbReference>
<evidence type="ECO:0000256" key="3">
    <source>
        <dbReference type="ARBA" id="ARBA00022650"/>
    </source>
</evidence>
<dbReference type="InterPro" id="IPR005715">
    <property type="entry name" value="Glu_5kinase/COase_Synthase"/>
</dbReference>
<keyword evidence="5 8" id="KW-0547">Nucleotide-binding</keyword>
<accession>A0A098AZ49</accession>
<dbReference type="GO" id="GO:0005829">
    <property type="term" value="C:cytosol"/>
    <property type="evidence" value="ECO:0007669"/>
    <property type="project" value="TreeGrafter"/>
</dbReference>
<evidence type="ECO:0000256" key="1">
    <source>
        <dbReference type="ARBA" id="ARBA00022490"/>
    </source>
</evidence>
<evidence type="ECO:0000256" key="8">
    <source>
        <dbReference type="HAMAP-Rule" id="MF_00456"/>
    </source>
</evidence>
<comment type="subcellular location">
    <subcellularLocation>
        <location evidence="8">Cytoplasm</location>
    </subcellularLocation>
</comment>
<organism evidence="10">
    <name type="scientific">Desulfitobacterium hafniense</name>
    <name type="common">Desulfitobacterium frappieri</name>
    <dbReference type="NCBI Taxonomy" id="49338"/>
    <lineage>
        <taxon>Bacteria</taxon>
        <taxon>Bacillati</taxon>
        <taxon>Bacillota</taxon>
        <taxon>Clostridia</taxon>
        <taxon>Eubacteriales</taxon>
        <taxon>Desulfitobacteriaceae</taxon>
        <taxon>Desulfitobacterium</taxon>
    </lineage>
</organism>
<dbReference type="GO" id="GO:0055129">
    <property type="term" value="P:L-proline biosynthetic process"/>
    <property type="evidence" value="ECO:0007669"/>
    <property type="project" value="UniProtKB-UniRule"/>
</dbReference>
<dbReference type="EC" id="2.7.2.11" evidence="8"/>
<dbReference type="InterPro" id="IPR015947">
    <property type="entry name" value="PUA-like_sf"/>
</dbReference>
<feature type="binding site" evidence="8">
    <location>
        <begin position="169"/>
        <end position="170"/>
    </location>
    <ligand>
        <name>ATP</name>
        <dbReference type="ChEBI" id="CHEBI:30616"/>
    </ligand>
</feature>
<evidence type="ECO:0000256" key="7">
    <source>
        <dbReference type="ARBA" id="ARBA00022840"/>
    </source>
</evidence>
<dbReference type="GO" id="GO:0005524">
    <property type="term" value="F:ATP binding"/>
    <property type="evidence" value="ECO:0007669"/>
    <property type="project" value="UniProtKB-KW"/>
</dbReference>
<name>A0A098AZ49_DESHA</name>
<dbReference type="InterPro" id="IPR036974">
    <property type="entry name" value="PUA_sf"/>
</dbReference>
<evidence type="ECO:0000259" key="9">
    <source>
        <dbReference type="SMART" id="SM00359"/>
    </source>
</evidence>
<evidence type="ECO:0000256" key="5">
    <source>
        <dbReference type="ARBA" id="ARBA00022741"/>
    </source>
</evidence>
<dbReference type="FunFam" id="3.40.1160.10:FF:000018">
    <property type="entry name" value="Glutamate 5-kinase"/>
    <property type="match status" value="1"/>
</dbReference>
<dbReference type="PANTHER" id="PTHR43654">
    <property type="entry name" value="GLUTAMATE 5-KINASE"/>
    <property type="match status" value="1"/>
</dbReference>
<sequence length="369" mass="39684">MSDLRRIVIKVGSSSLNHPEGGLDDQAIQRIAGVIAGIRQLGVECVLVSSGAVAAGVGKLGLKTKPKDMAGKQAVAAVGQGVLIEKYALALEARGLVCAQVLLSRLDLAEASRYRNAQNTLEQLLRYQVIPIINENDTVAVEELCFGDNDRLSALVAGLVHGDLLVILTDVDGLYSANPKLNPQAELIEEVEDLTQVMHIAGGAGSSMGTGGMVTKLKAAEITTRFGMGMFLLHSKRMEEIIELIQGERPLGTYFFPAAHRIMGKKRWIAYGGLSEGSIFIDEGAVKALLKGKSLLASGITGIDGVWERKELVRINNPDGIEVARGLVELSSEELEKVRGKHSEEMLATIPNLEGEEVVHRDNMTLMIE</sequence>
<dbReference type="GO" id="GO:0004349">
    <property type="term" value="F:glutamate 5-kinase activity"/>
    <property type="evidence" value="ECO:0007669"/>
    <property type="project" value="UniProtKB-UniRule"/>
</dbReference>
<comment type="function">
    <text evidence="8">Catalyzes the transfer of a phosphate group to glutamate to form L-glutamate 5-phosphate.</text>
</comment>
<dbReference type="Pfam" id="PF00696">
    <property type="entry name" value="AA_kinase"/>
    <property type="match status" value="1"/>
</dbReference>
<dbReference type="SMART" id="SM00359">
    <property type="entry name" value="PUA"/>
    <property type="match status" value="1"/>
</dbReference>
<keyword evidence="2 8" id="KW-0028">Amino-acid biosynthesis</keyword>
<dbReference type="SMR" id="A0A098AZ49"/>
<dbReference type="InterPro" id="IPR001057">
    <property type="entry name" value="Glu/AcGlu_kinase"/>
</dbReference>
<comment type="pathway">
    <text evidence="8">Amino-acid biosynthesis; L-proline biosynthesis; L-glutamate 5-semialdehyde from L-glutamate: step 1/2.</text>
</comment>
<dbReference type="InterPro" id="IPR002478">
    <property type="entry name" value="PUA"/>
</dbReference>
<dbReference type="InterPro" id="IPR001048">
    <property type="entry name" value="Asp/Glu/Uridylate_kinase"/>
</dbReference>
<dbReference type="InterPro" id="IPR011529">
    <property type="entry name" value="Glu_5kinase"/>
</dbReference>
<dbReference type="AlphaFoldDB" id="A0A098AZ49"/>
<keyword evidence="6 8" id="KW-0418">Kinase</keyword>
<dbReference type="GO" id="GO:0003723">
    <property type="term" value="F:RNA binding"/>
    <property type="evidence" value="ECO:0007669"/>
    <property type="project" value="InterPro"/>
</dbReference>
<dbReference type="RefSeq" id="WP_005816693.1">
    <property type="nucleotide sequence ID" value="NZ_CABKQQ010000060.1"/>
</dbReference>
<dbReference type="SUPFAM" id="SSF88697">
    <property type="entry name" value="PUA domain-like"/>
    <property type="match status" value="1"/>
</dbReference>
<feature type="binding site" evidence="8">
    <location>
        <position position="137"/>
    </location>
    <ligand>
        <name>substrate</name>
    </ligand>
</feature>
<dbReference type="UniPathway" id="UPA00098">
    <property type="reaction ID" value="UER00359"/>
</dbReference>
<comment type="similarity">
    <text evidence="8">Belongs to the glutamate 5-kinase family.</text>
</comment>
<keyword evidence="1 8" id="KW-0963">Cytoplasm</keyword>
<evidence type="ECO:0000256" key="6">
    <source>
        <dbReference type="ARBA" id="ARBA00022777"/>
    </source>
</evidence>
<dbReference type="InterPro" id="IPR036393">
    <property type="entry name" value="AceGlu_kinase-like_sf"/>
</dbReference>
<dbReference type="PATRIC" id="fig|49338.4.peg.1620"/>
<dbReference type="Gene3D" id="3.40.1160.10">
    <property type="entry name" value="Acetylglutamate kinase-like"/>
    <property type="match status" value="1"/>
</dbReference>
<dbReference type="InterPro" id="IPR041739">
    <property type="entry name" value="G5K_ProB"/>
</dbReference>
<feature type="domain" description="PUA" evidence="9">
    <location>
        <begin position="277"/>
        <end position="359"/>
    </location>
</feature>
<dbReference type="Gene3D" id="2.30.130.10">
    <property type="entry name" value="PUA domain"/>
    <property type="match status" value="1"/>
</dbReference>
<reference evidence="10" key="1">
    <citation type="submission" date="2014-07" db="EMBL/GenBank/DDBJ databases">
        <authorList>
            <person name="Hornung V.Bastian."/>
        </authorList>
    </citation>
    <scope>NUCLEOTIDE SEQUENCE</scope>
    <source>
        <strain evidence="10">PCE-S</strain>
    </source>
</reference>
<keyword evidence="7 8" id="KW-0067">ATP-binding</keyword>
<feature type="binding site" evidence="8">
    <location>
        <position position="10"/>
    </location>
    <ligand>
        <name>ATP</name>
        <dbReference type="ChEBI" id="CHEBI:30616"/>
    </ligand>
</feature>
<dbReference type="CDD" id="cd21157">
    <property type="entry name" value="PUA_G5K"/>
    <property type="match status" value="1"/>
</dbReference>
<dbReference type="PROSITE" id="PS50890">
    <property type="entry name" value="PUA"/>
    <property type="match status" value="1"/>
</dbReference>
<dbReference type="Pfam" id="PF01472">
    <property type="entry name" value="PUA"/>
    <property type="match status" value="1"/>
</dbReference>
<dbReference type="PRINTS" id="PR00474">
    <property type="entry name" value="GLU5KINASE"/>
</dbReference>
<evidence type="ECO:0000256" key="4">
    <source>
        <dbReference type="ARBA" id="ARBA00022679"/>
    </source>
</evidence>
<evidence type="ECO:0000313" key="10">
    <source>
        <dbReference type="EMBL" id="CDX01392.1"/>
    </source>
</evidence>
<dbReference type="SUPFAM" id="SSF53633">
    <property type="entry name" value="Carbamate kinase-like"/>
    <property type="match status" value="1"/>
</dbReference>
<feature type="binding site" evidence="8">
    <location>
        <begin position="210"/>
        <end position="216"/>
    </location>
    <ligand>
        <name>ATP</name>
        <dbReference type="ChEBI" id="CHEBI:30616"/>
    </ligand>
</feature>
<gene>
    <name evidence="8" type="primary">proB</name>
    <name evidence="10" type="ORF">DPCES_1505</name>
</gene>